<dbReference type="AlphaFoldDB" id="A0A644WE54"/>
<accession>A0A644WE54</accession>
<evidence type="ECO:0000259" key="1">
    <source>
        <dbReference type="Pfam" id="PF18899"/>
    </source>
</evidence>
<proteinExistence type="predicted"/>
<protein>
    <recommendedName>
        <fullName evidence="1">DUF5655 domain-containing protein</fullName>
    </recommendedName>
</protein>
<evidence type="ECO:0000313" key="2">
    <source>
        <dbReference type="EMBL" id="MPM02052.1"/>
    </source>
</evidence>
<reference evidence="2" key="1">
    <citation type="submission" date="2019-08" db="EMBL/GenBank/DDBJ databases">
        <authorList>
            <person name="Kucharzyk K."/>
            <person name="Murdoch R.W."/>
            <person name="Higgins S."/>
            <person name="Loffler F."/>
        </authorList>
    </citation>
    <scope>NUCLEOTIDE SEQUENCE</scope>
</reference>
<gene>
    <name evidence="2" type="ORF">SDC9_48297</name>
</gene>
<organism evidence="2">
    <name type="scientific">bioreactor metagenome</name>
    <dbReference type="NCBI Taxonomy" id="1076179"/>
    <lineage>
        <taxon>unclassified sequences</taxon>
        <taxon>metagenomes</taxon>
        <taxon>ecological metagenomes</taxon>
    </lineage>
</organism>
<comment type="caution">
    <text evidence="2">The sequence shown here is derived from an EMBL/GenBank/DDBJ whole genome shotgun (WGS) entry which is preliminary data.</text>
</comment>
<name>A0A644WE54_9ZZZZ</name>
<dbReference type="EMBL" id="VSSQ01000841">
    <property type="protein sequence ID" value="MPM02052.1"/>
    <property type="molecule type" value="Genomic_DNA"/>
</dbReference>
<sequence length="114" mass="13483">MLTDIDMHFRNKPEALRATYNKLLSVTQAFGPYNIDIVQSAIFLKTKSTYVEVKTRKTHLIVVFFLNHEVTEFPMARAMRMSKSKVAHELYLQHPDDIDKQVMEWLKESYEFVK</sequence>
<dbReference type="InterPro" id="IPR043714">
    <property type="entry name" value="DUF5655"/>
</dbReference>
<dbReference type="Pfam" id="PF18899">
    <property type="entry name" value="DUF5655"/>
    <property type="match status" value="1"/>
</dbReference>
<feature type="domain" description="DUF5655" evidence="1">
    <location>
        <begin position="6"/>
        <end position="112"/>
    </location>
</feature>